<dbReference type="Proteomes" id="UP000516117">
    <property type="component" value="Chromosome"/>
</dbReference>
<dbReference type="InterPro" id="IPR036890">
    <property type="entry name" value="HATPase_C_sf"/>
</dbReference>
<dbReference type="RefSeq" id="WP_187722424.1">
    <property type="nucleotide sequence ID" value="NZ_CP060789.1"/>
</dbReference>
<dbReference type="Gene3D" id="3.30.565.10">
    <property type="entry name" value="Histidine kinase-like ATPase, C-terminal domain"/>
    <property type="match status" value="1"/>
</dbReference>
<keyword evidence="4" id="KW-1133">Transmembrane helix</keyword>
<dbReference type="KEGG" id="tdf:H9L22_08945"/>
<sequence length="327" mass="35192">MERTVGRADDGVLIASGMLVLGLLWLVVTGGAVPAGIFWPLVIGGVGVVTIWVQVDERVTPDRNRKAGPWQRFTRGGGAMSIVRLLGGLALVVAGVSWILATQVGFAELPGVLGASGVLIAGLLIVLAPWLHQQRSRIRRADADRLRAEARADMAAHLHDSVLQTLALIQRQASDPTTVAALARRQERELRTWLYGDVSRAESLRAALQEIVTDIESRFVVDVELVCVGDTPVDDSIEALGQAVREAVTNAAKHSGASRIDVYAEVEDGRVEVFVRDRGQGFDPDDVPEGRMGVRESIRARMDRYGGTATIRSEPGNGTEVRLEIGG</sequence>
<feature type="transmembrane region" description="Helical" evidence="4">
    <location>
        <begin position="12"/>
        <end position="31"/>
    </location>
</feature>
<dbReference type="PANTHER" id="PTHR24421">
    <property type="entry name" value="NITRATE/NITRITE SENSOR PROTEIN NARX-RELATED"/>
    <property type="match status" value="1"/>
</dbReference>
<evidence type="ECO:0000256" key="3">
    <source>
        <dbReference type="ARBA" id="ARBA00023012"/>
    </source>
</evidence>
<name>A0A7H0H9W9_9ACTN</name>
<evidence type="ECO:0000256" key="2">
    <source>
        <dbReference type="ARBA" id="ARBA00022777"/>
    </source>
</evidence>
<keyword evidence="4" id="KW-0812">Transmembrane</keyword>
<keyword evidence="6" id="KW-0547">Nucleotide-binding</keyword>
<dbReference type="CDD" id="cd16917">
    <property type="entry name" value="HATPase_UhpB-NarQ-NarX-like"/>
    <property type="match status" value="1"/>
</dbReference>
<dbReference type="EMBL" id="CP060789">
    <property type="protein sequence ID" value="QNP57335.1"/>
    <property type="molecule type" value="Genomic_DNA"/>
</dbReference>
<dbReference type="AlphaFoldDB" id="A0A7H0H9W9"/>
<feature type="transmembrane region" description="Helical" evidence="4">
    <location>
        <begin position="76"/>
        <end position="100"/>
    </location>
</feature>
<feature type="domain" description="Histidine kinase/HSP90-like ATPase" evidence="5">
    <location>
        <begin position="238"/>
        <end position="325"/>
    </location>
</feature>
<protein>
    <submittedName>
        <fullName evidence="6">ATP-binding protein</fullName>
    </submittedName>
</protein>
<feature type="transmembrane region" description="Helical" evidence="4">
    <location>
        <begin position="112"/>
        <end position="131"/>
    </location>
</feature>
<evidence type="ECO:0000313" key="6">
    <source>
        <dbReference type="EMBL" id="QNP57335.1"/>
    </source>
</evidence>
<dbReference type="InterPro" id="IPR003594">
    <property type="entry name" value="HATPase_dom"/>
</dbReference>
<keyword evidence="1" id="KW-0808">Transferase</keyword>
<evidence type="ECO:0000259" key="5">
    <source>
        <dbReference type="Pfam" id="PF02518"/>
    </source>
</evidence>
<keyword evidence="6" id="KW-0067">ATP-binding</keyword>
<dbReference type="SUPFAM" id="SSF55874">
    <property type="entry name" value="ATPase domain of HSP90 chaperone/DNA topoisomerase II/histidine kinase"/>
    <property type="match status" value="1"/>
</dbReference>
<keyword evidence="2" id="KW-0418">Kinase</keyword>
<feature type="transmembrane region" description="Helical" evidence="4">
    <location>
        <begin position="37"/>
        <end position="55"/>
    </location>
</feature>
<evidence type="ECO:0000313" key="7">
    <source>
        <dbReference type="Proteomes" id="UP000516117"/>
    </source>
</evidence>
<reference evidence="6 7" key="1">
    <citation type="submission" date="2020-08" db="EMBL/GenBank/DDBJ databases">
        <title>Genome sequence of Tessaracoccus defluvii JCM 17540T.</title>
        <authorList>
            <person name="Hyun D.-W."/>
            <person name="Bae J.-W."/>
        </authorList>
    </citation>
    <scope>NUCLEOTIDE SEQUENCE [LARGE SCALE GENOMIC DNA]</scope>
    <source>
        <strain evidence="6 7">JCM 17540</strain>
    </source>
</reference>
<evidence type="ECO:0000256" key="1">
    <source>
        <dbReference type="ARBA" id="ARBA00022679"/>
    </source>
</evidence>
<organism evidence="6 7">
    <name type="scientific">Tessaracoccus defluvii</name>
    <dbReference type="NCBI Taxonomy" id="1285901"/>
    <lineage>
        <taxon>Bacteria</taxon>
        <taxon>Bacillati</taxon>
        <taxon>Actinomycetota</taxon>
        <taxon>Actinomycetes</taxon>
        <taxon>Propionibacteriales</taxon>
        <taxon>Propionibacteriaceae</taxon>
        <taxon>Tessaracoccus</taxon>
    </lineage>
</organism>
<dbReference type="GO" id="GO:0000160">
    <property type="term" value="P:phosphorelay signal transduction system"/>
    <property type="evidence" value="ECO:0007669"/>
    <property type="project" value="UniProtKB-KW"/>
</dbReference>
<keyword evidence="7" id="KW-1185">Reference proteome</keyword>
<proteinExistence type="predicted"/>
<dbReference type="GO" id="GO:0016301">
    <property type="term" value="F:kinase activity"/>
    <property type="evidence" value="ECO:0007669"/>
    <property type="project" value="UniProtKB-KW"/>
</dbReference>
<keyword evidence="4" id="KW-0472">Membrane</keyword>
<dbReference type="InterPro" id="IPR050482">
    <property type="entry name" value="Sensor_HK_TwoCompSys"/>
</dbReference>
<keyword evidence="3" id="KW-0902">Two-component regulatory system</keyword>
<gene>
    <name evidence="6" type="ORF">H9L22_08945</name>
</gene>
<evidence type="ECO:0000256" key="4">
    <source>
        <dbReference type="SAM" id="Phobius"/>
    </source>
</evidence>
<dbReference type="Pfam" id="PF02518">
    <property type="entry name" value="HATPase_c"/>
    <property type="match status" value="1"/>
</dbReference>
<accession>A0A7H0H9W9</accession>
<dbReference type="PANTHER" id="PTHR24421:SF61">
    <property type="entry name" value="OXYGEN SENSOR HISTIDINE KINASE NREB"/>
    <property type="match status" value="1"/>
</dbReference>
<dbReference type="GO" id="GO:0005524">
    <property type="term" value="F:ATP binding"/>
    <property type="evidence" value="ECO:0007669"/>
    <property type="project" value="UniProtKB-KW"/>
</dbReference>